<dbReference type="Proteomes" id="UP000009154">
    <property type="component" value="Chromosome"/>
</dbReference>
<dbReference type="PANTHER" id="PTHR45947:SF3">
    <property type="entry name" value="SULFOQUINOVOSYL TRANSFERASE SQD2"/>
    <property type="match status" value="1"/>
</dbReference>
<accession>H6N1J0</accession>
<dbReference type="GO" id="GO:0016758">
    <property type="term" value="F:hexosyltransferase activity"/>
    <property type="evidence" value="ECO:0007669"/>
    <property type="project" value="TreeGrafter"/>
</dbReference>
<protein>
    <submittedName>
        <fullName evidence="4">Putative glycosyl transferase, group 1</fullName>
    </submittedName>
</protein>
<dbReference type="KEGG" id="gpo:GPOL_c11390"/>
<dbReference type="STRING" id="1112204.GPOL_c11390"/>
<dbReference type="InterPro" id="IPR028098">
    <property type="entry name" value="Glyco_trans_4-like_N"/>
</dbReference>
<gene>
    <name evidence="4" type="ordered locus">GPOL_c11390</name>
</gene>
<dbReference type="SUPFAM" id="SSF53756">
    <property type="entry name" value="UDP-Glycosyltransferase/glycogen phosphorylase"/>
    <property type="match status" value="1"/>
</dbReference>
<dbReference type="GO" id="GO:1903509">
    <property type="term" value="P:liposaccharide metabolic process"/>
    <property type="evidence" value="ECO:0007669"/>
    <property type="project" value="UniProtKB-ARBA"/>
</dbReference>
<keyword evidence="1" id="KW-0328">Glycosyltransferase</keyword>
<dbReference type="GO" id="GO:1901137">
    <property type="term" value="P:carbohydrate derivative biosynthetic process"/>
    <property type="evidence" value="ECO:0007669"/>
    <property type="project" value="UniProtKB-ARBA"/>
</dbReference>
<dbReference type="EMBL" id="CP003119">
    <property type="protein sequence ID" value="AFA72201.1"/>
    <property type="molecule type" value="Genomic_DNA"/>
</dbReference>
<dbReference type="eggNOG" id="COG0438">
    <property type="taxonomic scope" value="Bacteria"/>
</dbReference>
<dbReference type="AlphaFoldDB" id="H6N1J0"/>
<dbReference type="Pfam" id="PF13439">
    <property type="entry name" value="Glyco_transf_4"/>
    <property type="match status" value="1"/>
</dbReference>
<evidence type="ECO:0000259" key="3">
    <source>
        <dbReference type="Pfam" id="PF13439"/>
    </source>
</evidence>
<reference evidence="4 5" key="1">
    <citation type="journal article" date="2012" name="Appl. Environ. Microbiol.">
        <title>Involvement of two latex-clearing proteins during rubber degradation and insights into the subsequent degradation pathway revealed by the genome sequence of Gordonia polyisoprenivorans strain VH2.</title>
        <authorList>
            <person name="Hiessl S."/>
            <person name="Schuldes J."/>
            <person name="Thurmer A."/>
            <person name="Halbsguth T."/>
            <person name="Broker D."/>
            <person name="Angelov A."/>
            <person name="Liebl W."/>
            <person name="Daniel R."/>
            <person name="Steinbuchel A."/>
        </authorList>
    </citation>
    <scope>NUCLEOTIDE SEQUENCE [LARGE SCALE GENOMIC DNA]</scope>
    <source>
        <strain evidence="5">DSM 44266 / VH2</strain>
    </source>
</reference>
<dbReference type="Pfam" id="PF13692">
    <property type="entry name" value="Glyco_trans_1_4"/>
    <property type="match status" value="1"/>
</dbReference>
<keyword evidence="5" id="KW-1185">Reference proteome</keyword>
<evidence type="ECO:0000256" key="2">
    <source>
        <dbReference type="ARBA" id="ARBA00022679"/>
    </source>
</evidence>
<evidence type="ECO:0000256" key="1">
    <source>
        <dbReference type="ARBA" id="ARBA00022676"/>
    </source>
</evidence>
<dbReference type="PANTHER" id="PTHR45947">
    <property type="entry name" value="SULFOQUINOVOSYL TRANSFERASE SQD2"/>
    <property type="match status" value="1"/>
</dbReference>
<proteinExistence type="predicted"/>
<evidence type="ECO:0000313" key="5">
    <source>
        <dbReference type="Proteomes" id="UP000009154"/>
    </source>
</evidence>
<organism evidence="4 5">
    <name type="scientific">Gordonia polyisoprenivorans (strain DSM 44266 / VH2)</name>
    <dbReference type="NCBI Taxonomy" id="1112204"/>
    <lineage>
        <taxon>Bacteria</taxon>
        <taxon>Bacillati</taxon>
        <taxon>Actinomycetota</taxon>
        <taxon>Actinomycetes</taxon>
        <taxon>Mycobacteriales</taxon>
        <taxon>Gordoniaceae</taxon>
        <taxon>Gordonia</taxon>
    </lineage>
</organism>
<feature type="domain" description="Glycosyltransferase subfamily 4-like N-terminal" evidence="3">
    <location>
        <begin position="23"/>
        <end position="180"/>
    </location>
</feature>
<dbReference type="Gene3D" id="3.40.50.2000">
    <property type="entry name" value="Glycogen Phosphorylase B"/>
    <property type="match status" value="2"/>
</dbReference>
<keyword evidence="2 4" id="KW-0808">Transferase</keyword>
<sequence>MIAEENEGRPGMRILHVAQPIDGGVAGVVMDLVEDQIGRGWRPVVACPERGRLSDALAEMGAEHRSWEATRSPGPATVPETAALRRIVRDTRPDAVHLHGSKAGLAGRLAVRGSIPTVFQPHLWSFQSDRGPAGRAAVIWERIAARWTDLFVCVSGDEWRDGRAAHIGGRMVVVANGVDVSGLVPVDNAGVKPQMGFGPEPLVVCVGRLAPLKGQDVLLDAWPAVQCVMPHAQLVFVGDGPQGEQLRAHPVAADPSVHWLGNRDDAHRYLAAADVVVVPSRAEGMALVPLEAMSLGRSLVASDVGGIRQSVGEAGAVVPPEDVQALTTEIIRRLIDDELRSREGILARARAEKFFDRRRVGEEIATLCAALVTEVSSDV</sequence>
<dbReference type="HOGENOM" id="CLU_009583_0_3_11"/>
<dbReference type="InterPro" id="IPR050194">
    <property type="entry name" value="Glycosyltransferase_grp1"/>
</dbReference>
<evidence type="ECO:0000313" key="4">
    <source>
        <dbReference type="EMBL" id="AFA72201.1"/>
    </source>
</evidence>
<name>H6N1J0_GORPV</name>